<dbReference type="EMBL" id="CM000785">
    <property type="protein sequence ID" value="AQL02101.1"/>
    <property type="molecule type" value="Genomic_DNA"/>
</dbReference>
<dbReference type="InterPro" id="IPR005174">
    <property type="entry name" value="KIB1-4_b-propeller"/>
</dbReference>
<name>A0A1D6NVE9_MAIZE</name>
<dbReference type="AlphaFoldDB" id="A0A1D6NVE9"/>
<dbReference type="eggNOG" id="ENOG502R5NT">
    <property type="taxonomic scope" value="Eukaryota"/>
</dbReference>
<dbReference type="PANTHER" id="PTHR33127">
    <property type="entry name" value="TRANSMEMBRANE PROTEIN"/>
    <property type="match status" value="1"/>
</dbReference>
<proteinExistence type="predicted"/>
<reference evidence="2" key="2">
    <citation type="submission" date="2015-12" db="EMBL/GenBank/DDBJ databases">
        <title>Update maize B73 reference genome by single molecule sequencing technologies.</title>
        <authorList>
            <consortium name="Maize Genome Sequencing Project"/>
            <person name="Ware D."/>
        </authorList>
    </citation>
    <scope>NUCLEOTIDE SEQUENCE</scope>
    <source>
        <tissue evidence="2">Seedling</tissue>
    </source>
</reference>
<feature type="domain" description="KIB1-4 beta-propeller" evidence="1">
    <location>
        <begin position="57"/>
        <end position="289"/>
    </location>
</feature>
<dbReference type="Gramene" id="Zm00001eb376960_T001">
    <property type="protein sequence ID" value="Zm00001eb376960_P001"/>
    <property type="gene ID" value="Zm00001eb376960"/>
</dbReference>
<sequence length="347" mass="38581">MLAPPVPEMSMETEHGGHEEESAMLPCVAFASEHGYKFFSLAHMRMLNSADVRPMPPVLGRRLVPSPYDGMVLATDVCYRHPCHLVDPFTGSRAPLSDLPIPFSEKEPVGCLSDEPRLRCARVTDDGLAWDWSRRGVMVARGDTAFFCEHGGERWMPVHQSKLGSPMTVNYRGGLFFVLELRTLKTTIIDAGTLQARTKIPAPPGFGDVDYAYLAPSTDDTILLVHRAGDSDGVVFTKAYRARHRDSQRPPRWRPVLDIGDRAVFVDGAHGFTVTADPTGAKANRAYVILAHQLTHPCGRLAVAYDVGFTDLTRPERMGRLNLNTGEVEPMWGRPHWIIPRNESGRR</sequence>
<accession>A0A1D6NVE9</accession>
<dbReference type="Pfam" id="PF03478">
    <property type="entry name" value="Beta-prop_KIB1-4"/>
    <property type="match status" value="1"/>
</dbReference>
<reference evidence="3" key="3">
    <citation type="submission" date="2019-07" db="EMBL/GenBank/DDBJ databases">
        <authorList>
            <person name="Seetharam A."/>
            <person name="Woodhouse M."/>
            <person name="Cannon E."/>
        </authorList>
    </citation>
    <scope>NUCLEOTIDE SEQUENCE [LARGE SCALE GENOMIC DNA]</scope>
    <source>
        <strain evidence="3">cv. B73</strain>
    </source>
</reference>
<reference evidence="3" key="4">
    <citation type="submission" date="2021-05" db="UniProtKB">
        <authorList>
            <consortium name="EnsemblPlants"/>
        </authorList>
    </citation>
    <scope>IDENTIFICATION</scope>
    <source>
        <strain evidence="3">cv. B73</strain>
    </source>
</reference>
<evidence type="ECO:0000313" key="4">
    <source>
        <dbReference type="Proteomes" id="UP000007305"/>
    </source>
</evidence>
<protein>
    <recommendedName>
        <fullName evidence="1">KIB1-4 beta-propeller domain-containing protein</fullName>
    </recommendedName>
</protein>
<organism evidence="2">
    <name type="scientific">Zea mays</name>
    <name type="common">Maize</name>
    <dbReference type="NCBI Taxonomy" id="4577"/>
    <lineage>
        <taxon>Eukaryota</taxon>
        <taxon>Viridiplantae</taxon>
        <taxon>Streptophyta</taxon>
        <taxon>Embryophyta</taxon>
        <taxon>Tracheophyta</taxon>
        <taxon>Spermatophyta</taxon>
        <taxon>Magnoliopsida</taxon>
        <taxon>Liliopsida</taxon>
        <taxon>Poales</taxon>
        <taxon>Poaceae</taxon>
        <taxon>PACMAD clade</taxon>
        <taxon>Panicoideae</taxon>
        <taxon>Andropogonodae</taxon>
        <taxon>Andropogoneae</taxon>
        <taxon>Tripsacinae</taxon>
        <taxon>Zea</taxon>
    </lineage>
</organism>
<evidence type="ECO:0000259" key="1">
    <source>
        <dbReference type="Pfam" id="PF03478"/>
    </source>
</evidence>
<dbReference type="PANTHER" id="PTHR33127:SF24">
    <property type="entry name" value="OS08G0193000 PROTEIN"/>
    <property type="match status" value="1"/>
</dbReference>
<evidence type="ECO:0000313" key="2">
    <source>
        <dbReference type="EMBL" id="AQL02101.1"/>
    </source>
</evidence>
<evidence type="ECO:0000313" key="3">
    <source>
        <dbReference type="EnsemblPlants" id="Zm00001eb376960_P001"/>
    </source>
</evidence>
<dbReference type="PaxDb" id="4577-GRMZM2G351966_P01"/>
<dbReference type="OrthoDB" id="676450at2759"/>
<reference evidence="4" key="1">
    <citation type="journal article" date="2009" name="Science">
        <title>The B73 maize genome: complexity, diversity, and dynamics.</title>
        <authorList>
            <person name="Schnable P.S."/>
            <person name="Ware D."/>
            <person name="Fulton R.S."/>
            <person name="Stein J.C."/>
            <person name="Wei F."/>
            <person name="Pasternak S."/>
            <person name="Liang C."/>
            <person name="Zhang J."/>
            <person name="Fulton L."/>
            <person name="Graves T.A."/>
            <person name="Minx P."/>
            <person name="Reily A.D."/>
            <person name="Courtney L."/>
            <person name="Kruchowski S.S."/>
            <person name="Tomlinson C."/>
            <person name="Strong C."/>
            <person name="Delehaunty K."/>
            <person name="Fronick C."/>
            <person name="Courtney B."/>
            <person name="Rock S.M."/>
            <person name="Belter E."/>
            <person name="Du F."/>
            <person name="Kim K."/>
            <person name="Abbott R.M."/>
            <person name="Cotton M."/>
            <person name="Levy A."/>
            <person name="Marchetto P."/>
            <person name="Ochoa K."/>
            <person name="Jackson S.M."/>
            <person name="Gillam B."/>
            <person name="Chen W."/>
            <person name="Yan L."/>
            <person name="Higginbotham J."/>
            <person name="Cardenas M."/>
            <person name="Waligorski J."/>
            <person name="Applebaum E."/>
            <person name="Phelps L."/>
            <person name="Falcone J."/>
            <person name="Kanchi K."/>
            <person name="Thane T."/>
            <person name="Scimone A."/>
            <person name="Thane N."/>
            <person name="Henke J."/>
            <person name="Wang T."/>
            <person name="Ruppert J."/>
            <person name="Shah N."/>
            <person name="Rotter K."/>
            <person name="Hodges J."/>
            <person name="Ingenthron E."/>
            <person name="Cordes M."/>
            <person name="Kohlberg S."/>
            <person name="Sgro J."/>
            <person name="Delgado B."/>
            <person name="Mead K."/>
            <person name="Chinwalla A."/>
            <person name="Leonard S."/>
            <person name="Crouse K."/>
            <person name="Collura K."/>
            <person name="Kudrna D."/>
            <person name="Currie J."/>
            <person name="He R."/>
            <person name="Angelova A."/>
            <person name="Rajasekar S."/>
            <person name="Mueller T."/>
            <person name="Lomeli R."/>
            <person name="Scara G."/>
            <person name="Ko A."/>
            <person name="Delaney K."/>
            <person name="Wissotski M."/>
            <person name="Lopez G."/>
            <person name="Campos D."/>
            <person name="Braidotti M."/>
            <person name="Ashley E."/>
            <person name="Golser W."/>
            <person name="Kim H."/>
            <person name="Lee S."/>
            <person name="Lin J."/>
            <person name="Dujmic Z."/>
            <person name="Kim W."/>
            <person name="Talag J."/>
            <person name="Zuccolo A."/>
            <person name="Fan C."/>
            <person name="Sebastian A."/>
            <person name="Kramer M."/>
            <person name="Spiegel L."/>
            <person name="Nascimento L."/>
            <person name="Zutavern T."/>
            <person name="Miller B."/>
            <person name="Ambroise C."/>
            <person name="Muller S."/>
            <person name="Spooner W."/>
            <person name="Narechania A."/>
            <person name="Ren L."/>
            <person name="Wei S."/>
            <person name="Kumari S."/>
            <person name="Faga B."/>
            <person name="Levy M.J."/>
            <person name="McMahan L."/>
            <person name="Van Buren P."/>
            <person name="Vaughn M.W."/>
            <person name="Ying K."/>
            <person name="Yeh C.-T."/>
            <person name="Emrich S.J."/>
            <person name="Jia Y."/>
            <person name="Kalyanaraman A."/>
            <person name="Hsia A.-P."/>
            <person name="Barbazuk W.B."/>
            <person name="Baucom R.S."/>
            <person name="Brutnell T.P."/>
            <person name="Carpita N.C."/>
            <person name="Chaparro C."/>
            <person name="Chia J.-M."/>
            <person name="Deragon J.-M."/>
            <person name="Estill J.C."/>
            <person name="Fu Y."/>
            <person name="Jeddeloh J.A."/>
            <person name="Han Y."/>
            <person name="Lee H."/>
            <person name="Li P."/>
            <person name="Lisch D.R."/>
            <person name="Liu S."/>
            <person name="Liu Z."/>
            <person name="Nagel D.H."/>
            <person name="McCann M.C."/>
            <person name="SanMiguel P."/>
            <person name="Myers A.M."/>
            <person name="Nettleton D."/>
            <person name="Nguyen J."/>
            <person name="Penning B.W."/>
            <person name="Ponnala L."/>
            <person name="Schneider K.L."/>
            <person name="Schwartz D.C."/>
            <person name="Sharma A."/>
            <person name="Soderlund C."/>
            <person name="Springer N.M."/>
            <person name="Sun Q."/>
            <person name="Wang H."/>
            <person name="Waterman M."/>
            <person name="Westerman R."/>
            <person name="Wolfgruber T.K."/>
            <person name="Yang L."/>
            <person name="Yu Y."/>
            <person name="Zhang L."/>
            <person name="Zhou S."/>
            <person name="Zhu Q."/>
            <person name="Bennetzen J.L."/>
            <person name="Dawe R.K."/>
            <person name="Jiang J."/>
            <person name="Jiang N."/>
            <person name="Presting G.G."/>
            <person name="Wessler S.R."/>
            <person name="Aluru S."/>
            <person name="Martienssen R.A."/>
            <person name="Clifton S.W."/>
            <person name="McCombie W.R."/>
            <person name="Wing R.A."/>
            <person name="Wilson R.K."/>
        </authorList>
    </citation>
    <scope>NUCLEOTIDE SEQUENCE [LARGE SCALE GENOMIC DNA]</scope>
    <source>
        <strain evidence="4">cv. B73</strain>
    </source>
</reference>
<dbReference type="EnsemblPlants" id="Zm00001eb376960_T001">
    <property type="protein sequence ID" value="Zm00001eb376960_P001"/>
    <property type="gene ID" value="Zm00001eb376960"/>
</dbReference>
<keyword evidence="4" id="KW-1185">Reference proteome</keyword>
<gene>
    <name evidence="3" type="primary">LOC109942483</name>
    <name evidence="2" type="ORF">ZEAMMB73_Zm00001d045349</name>
</gene>
<dbReference type="Proteomes" id="UP000007305">
    <property type="component" value="Chromosome 9"/>
</dbReference>
<dbReference type="OMA" id="THAYRAY"/>
<dbReference type="GeneID" id="109942483"/>
<dbReference type="RefSeq" id="XP_020400132.1">
    <property type="nucleotide sequence ID" value="XM_020544543.2"/>
</dbReference>